<dbReference type="EMBL" id="WIWJ01000030">
    <property type="protein sequence ID" value="MQT48328.1"/>
    <property type="molecule type" value="Genomic_DNA"/>
</dbReference>
<evidence type="ECO:0000313" key="2">
    <source>
        <dbReference type="Proteomes" id="UP000441404"/>
    </source>
</evidence>
<comment type="caution">
    <text evidence="1">The sequence shown here is derived from an EMBL/GenBank/DDBJ whole genome shotgun (WGS) entry which is preliminary data.</text>
</comment>
<dbReference type="Pfam" id="PF00563">
    <property type="entry name" value="EAL"/>
    <property type="match status" value="1"/>
</dbReference>
<dbReference type="AlphaFoldDB" id="A0A6A7YCV2"/>
<organism evidence="1 2">
    <name type="scientific">Pseudomonas helleri</name>
    <dbReference type="NCBI Taxonomy" id="1608996"/>
    <lineage>
        <taxon>Bacteria</taxon>
        <taxon>Pseudomonadati</taxon>
        <taxon>Pseudomonadota</taxon>
        <taxon>Gammaproteobacteria</taxon>
        <taxon>Pseudomonadales</taxon>
        <taxon>Pseudomonadaceae</taxon>
        <taxon>Pseudomonas</taxon>
    </lineage>
</organism>
<reference evidence="1 2" key="1">
    <citation type="submission" date="2019-10" db="EMBL/GenBank/DDBJ databases">
        <title>Evaluation of single-gene subtyping targets for Pseudomonas.</title>
        <authorList>
            <person name="Reichler S.J."/>
            <person name="Orsi R.H."/>
            <person name="Wiedmann M."/>
            <person name="Martin N.H."/>
            <person name="Murphy S.I."/>
        </authorList>
    </citation>
    <scope>NUCLEOTIDE SEQUENCE [LARGE SCALE GENOMIC DNA]</scope>
    <source>
        <strain evidence="1 2">FSL R10-3257</strain>
    </source>
</reference>
<dbReference type="PANTHER" id="PTHR33121:SF70">
    <property type="entry name" value="SIGNALING PROTEIN YKOW"/>
    <property type="match status" value="1"/>
</dbReference>
<dbReference type="Proteomes" id="UP000441404">
    <property type="component" value="Unassembled WGS sequence"/>
</dbReference>
<dbReference type="Gene3D" id="3.20.20.450">
    <property type="entry name" value="EAL domain"/>
    <property type="match status" value="1"/>
</dbReference>
<gene>
    <name evidence="1" type="ORF">GHO40_16610</name>
</gene>
<accession>A0A6A7YCV2</accession>
<dbReference type="GO" id="GO:0071111">
    <property type="term" value="F:cyclic-guanylate-specific phosphodiesterase activity"/>
    <property type="evidence" value="ECO:0007669"/>
    <property type="project" value="InterPro"/>
</dbReference>
<dbReference type="InterPro" id="IPR001633">
    <property type="entry name" value="EAL_dom"/>
</dbReference>
<sequence length="424" mass="47839">MTPEPCLFTLKIDKESLVMNTLNVVIFCASPVKTKALTGLLKAIGIINIHAPENDSEPTSFTPPFVELDVVICDSFNSLKELSYLRDLCEYFSFFSVIESEKLEKPMKWGASNLVTHYKKHHLGRYEDDISKVKIHSLLKKALTLKDIAKNNVFKSGVEQETLKQILHKDMDFQPPFQDVQADRVTAYFQPQYCALTKTITGIEVIAHWSHPAYDRLSTNHFKHDTPEHIVHWALFSCALSNAIQLHRHTLNIDPTILYTYIIDASLLKSRHFASNVLEVLKIFDIPLHTIALEISGKFDTPMSLEYIDNITTLMNCQVGLSLGNFGASDSPFDILADMPFTQIKLNTNFALTNSSIKKNQIISSIISMAKSLHLKVIANEVETEKQFAQLQHLGVDAAQGNFFHPPMTGEQLLTLLLDNTTTY</sequence>
<dbReference type="PROSITE" id="PS50883">
    <property type="entry name" value="EAL"/>
    <property type="match status" value="1"/>
</dbReference>
<protein>
    <submittedName>
        <fullName evidence="1">EAL domain-containing protein</fullName>
    </submittedName>
</protein>
<dbReference type="InterPro" id="IPR035919">
    <property type="entry name" value="EAL_sf"/>
</dbReference>
<dbReference type="PANTHER" id="PTHR33121">
    <property type="entry name" value="CYCLIC DI-GMP PHOSPHODIESTERASE PDEF"/>
    <property type="match status" value="1"/>
</dbReference>
<dbReference type="SMART" id="SM00052">
    <property type="entry name" value="EAL"/>
    <property type="match status" value="1"/>
</dbReference>
<name>A0A6A7YCV2_9PSED</name>
<evidence type="ECO:0000313" key="1">
    <source>
        <dbReference type="EMBL" id="MQT48328.1"/>
    </source>
</evidence>
<proteinExistence type="predicted"/>
<dbReference type="CDD" id="cd01948">
    <property type="entry name" value="EAL"/>
    <property type="match status" value="1"/>
</dbReference>
<dbReference type="SUPFAM" id="SSF141868">
    <property type="entry name" value="EAL domain-like"/>
    <property type="match status" value="1"/>
</dbReference>
<dbReference type="InterPro" id="IPR050706">
    <property type="entry name" value="Cyclic-di-GMP_PDE-like"/>
</dbReference>